<reference evidence="3" key="1">
    <citation type="journal article" date="2023" name="Mol. Biol. Evol.">
        <title>Third-Generation Sequencing Reveals the Adaptive Role of the Epigenome in Three Deep-Sea Polychaetes.</title>
        <authorList>
            <person name="Perez M."/>
            <person name="Aroh O."/>
            <person name="Sun Y."/>
            <person name="Lan Y."/>
            <person name="Juniper S.K."/>
            <person name="Young C.R."/>
            <person name="Angers B."/>
            <person name="Qian P.Y."/>
        </authorList>
    </citation>
    <scope>NUCLEOTIDE SEQUENCE</scope>
    <source>
        <strain evidence="3">P08H-3</strain>
    </source>
</reference>
<accession>A0AAD9J299</accession>
<feature type="transmembrane region" description="Helical" evidence="2">
    <location>
        <begin position="200"/>
        <end position="222"/>
    </location>
</feature>
<evidence type="ECO:0000256" key="2">
    <source>
        <dbReference type="SAM" id="Phobius"/>
    </source>
</evidence>
<proteinExistence type="predicted"/>
<protein>
    <submittedName>
        <fullName evidence="3">Uncharacterized protein</fullName>
    </submittedName>
</protein>
<dbReference type="EMBL" id="JAODUP010000708">
    <property type="protein sequence ID" value="KAK2145024.1"/>
    <property type="molecule type" value="Genomic_DNA"/>
</dbReference>
<feature type="region of interest" description="Disordered" evidence="1">
    <location>
        <begin position="124"/>
        <end position="144"/>
    </location>
</feature>
<evidence type="ECO:0000313" key="4">
    <source>
        <dbReference type="Proteomes" id="UP001208570"/>
    </source>
</evidence>
<evidence type="ECO:0000313" key="3">
    <source>
        <dbReference type="EMBL" id="KAK2145024.1"/>
    </source>
</evidence>
<keyword evidence="4" id="KW-1185">Reference proteome</keyword>
<feature type="transmembrane region" description="Helical" evidence="2">
    <location>
        <begin position="157"/>
        <end position="180"/>
    </location>
</feature>
<sequence length="227" mass="25574">MSMSYQMPQVPVLLDQCILDDKGNVYCPVDDANAKSQHPTGTQYASDDNLIWSPQQEHYQQPQQQHQIYTMPTTYTPQPAENAPVLALHRSTSDSNLYAAAQQQQQLQQILTARILIRIHNRSSPSSSQYHNTHPAAMPGPVVTQQRRRETINMKRAIGMAMLMSCLCPPVGLCGLGAALRGRHLRYKNPRKAYRYKMVSYTMSILAVILIVLGIVIIVLLAEKQYI</sequence>
<dbReference type="Proteomes" id="UP001208570">
    <property type="component" value="Unassembled WGS sequence"/>
</dbReference>
<comment type="caution">
    <text evidence="3">The sequence shown here is derived from an EMBL/GenBank/DDBJ whole genome shotgun (WGS) entry which is preliminary data.</text>
</comment>
<evidence type="ECO:0000256" key="1">
    <source>
        <dbReference type="SAM" id="MobiDB-lite"/>
    </source>
</evidence>
<keyword evidence="2" id="KW-1133">Transmembrane helix</keyword>
<organism evidence="3 4">
    <name type="scientific">Paralvinella palmiformis</name>
    <dbReference type="NCBI Taxonomy" id="53620"/>
    <lineage>
        <taxon>Eukaryota</taxon>
        <taxon>Metazoa</taxon>
        <taxon>Spiralia</taxon>
        <taxon>Lophotrochozoa</taxon>
        <taxon>Annelida</taxon>
        <taxon>Polychaeta</taxon>
        <taxon>Sedentaria</taxon>
        <taxon>Canalipalpata</taxon>
        <taxon>Terebellida</taxon>
        <taxon>Terebelliformia</taxon>
        <taxon>Alvinellidae</taxon>
        <taxon>Paralvinella</taxon>
    </lineage>
</organism>
<gene>
    <name evidence="3" type="ORF">LSH36_708g01119</name>
</gene>
<dbReference type="AlphaFoldDB" id="A0AAD9J299"/>
<keyword evidence="2" id="KW-0472">Membrane</keyword>
<name>A0AAD9J299_9ANNE</name>
<keyword evidence="2" id="KW-0812">Transmembrane</keyword>